<dbReference type="InterPro" id="IPR012340">
    <property type="entry name" value="NA-bd_OB-fold"/>
</dbReference>
<feature type="region of interest" description="Disordered" evidence="1">
    <location>
        <begin position="267"/>
        <end position="287"/>
    </location>
</feature>
<reference evidence="4" key="1">
    <citation type="journal article" date="2019" name="Curr. Biol.">
        <title>Genome Sequence of Striga asiatica Provides Insight into the Evolution of Plant Parasitism.</title>
        <authorList>
            <person name="Yoshida S."/>
            <person name="Kim S."/>
            <person name="Wafula E.K."/>
            <person name="Tanskanen J."/>
            <person name="Kim Y.M."/>
            <person name="Honaas L."/>
            <person name="Yang Z."/>
            <person name="Spallek T."/>
            <person name="Conn C.E."/>
            <person name="Ichihashi Y."/>
            <person name="Cheong K."/>
            <person name="Cui S."/>
            <person name="Der J.P."/>
            <person name="Gundlach H."/>
            <person name="Jiao Y."/>
            <person name="Hori C."/>
            <person name="Ishida J.K."/>
            <person name="Kasahara H."/>
            <person name="Kiba T."/>
            <person name="Kim M.S."/>
            <person name="Koo N."/>
            <person name="Laohavisit A."/>
            <person name="Lee Y.H."/>
            <person name="Lumba S."/>
            <person name="McCourt P."/>
            <person name="Mortimer J.C."/>
            <person name="Mutuku J.M."/>
            <person name="Nomura T."/>
            <person name="Sasaki-Sekimoto Y."/>
            <person name="Seto Y."/>
            <person name="Wang Y."/>
            <person name="Wakatake T."/>
            <person name="Sakakibara H."/>
            <person name="Demura T."/>
            <person name="Yamaguchi S."/>
            <person name="Yoneyama K."/>
            <person name="Manabe R.I."/>
            <person name="Nelson D.C."/>
            <person name="Schulman A.H."/>
            <person name="Timko M.P."/>
            <person name="dePamphilis C.W."/>
            <person name="Choi D."/>
            <person name="Shirasu K."/>
        </authorList>
    </citation>
    <scope>NUCLEOTIDE SEQUENCE [LARGE SCALE GENOMIC DNA]</scope>
    <source>
        <strain evidence="4">cv. UVA1</strain>
    </source>
</reference>
<evidence type="ECO:0000256" key="1">
    <source>
        <dbReference type="SAM" id="MobiDB-lite"/>
    </source>
</evidence>
<feature type="non-terminal residue" evidence="3">
    <location>
        <position position="287"/>
    </location>
</feature>
<dbReference type="GO" id="GO:0016740">
    <property type="term" value="F:transferase activity"/>
    <property type="evidence" value="ECO:0007669"/>
    <property type="project" value="UniProtKB-KW"/>
</dbReference>
<dbReference type="Pfam" id="PF08646">
    <property type="entry name" value="Rep_fac-A_C"/>
    <property type="match status" value="1"/>
</dbReference>
<dbReference type="InterPro" id="IPR013955">
    <property type="entry name" value="Rep_factor-A_C"/>
</dbReference>
<evidence type="ECO:0000313" key="4">
    <source>
        <dbReference type="Proteomes" id="UP000325081"/>
    </source>
</evidence>
<gene>
    <name evidence="3" type="ORF">STAS_30994</name>
</gene>
<proteinExistence type="predicted"/>
<dbReference type="EMBL" id="BKCP01010571">
    <property type="protein sequence ID" value="GER53468.1"/>
    <property type="molecule type" value="Genomic_DNA"/>
</dbReference>
<accession>A0A5A7R7S5</accession>
<comment type="caution">
    <text evidence="3">The sequence shown here is derived from an EMBL/GenBank/DDBJ whole genome shotgun (WGS) entry which is preliminary data.</text>
</comment>
<evidence type="ECO:0000259" key="2">
    <source>
        <dbReference type="Pfam" id="PF08646"/>
    </source>
</evidence>
<dbReference type="Gene3D" id="2.40.50.140">
    <property type="entry name" value="Nucleic acid-binding proteins"/>
    <property type="match status" value="1"/>
</dbReference>
<protein>
    <submittedName>
        <fullName evidence="3">Phosphoribosylglycinamide formyltransferase 2</fullName>
    </submittedName>
</protein>
<dbReference type="Proteomes" id="UP000325081">
    <property type="component" value="Unassembled WGS sequence"/>
</dbReference>
<feature type="compositionally biased region" description="Polar residues" evidence="1">
    <location>
        <begin position="271"/>
        <end position="287"/>
    </location>
</feature>
<keyword evidence="4" id="KW-1185">Reference proteome</keyword>
<evidence type="ECO:0000313" key="3">
    <source>
        <dbReference type="EMBL" id="GER53468.1"/>
    </source>
</evidence>
<feature type="domain" description="Replication factor A C-terminal" evidence="2">
    <location>
        <begin position="140"/>
        <end position="258"/>
    </location>
</feature>
<keyword evidence="3" id="KW-0808">Transferase</keyword>
<sequence>MTKMSRISLPIKKINDKTKNWTTLIQVVERTHVNKRKNNSSVLYRRFLFTDEELPITTSLINSRRRSSRAIVRLEKPEFKVGDYDYNWLLVNGTYAEDFMESIPPQFPCHIGLHRFKDLHKFADTENLKSNGRLDFVVGNRALWYTACNKCHETYNVPLDTAIKCRSCQKEAYIEARCRIPIRINDGTGIVNAIAYGEDTEKLIPFNGIQMYTAEQQGKDLIPEIAQAIKGQHITCYIKHYETEYSSQTRAMHKVVKLYTKQELMKPHATVTEQSNTQRTPETSSSK</sequence>
<organism evidence="3 4">
    <name type="scientific">Striga asiatica</name>
    <name type="common">Asiatic witchweed</name>
    <name type="synonym">Buchnera asiatica</name>
    <dbReference type="NCBI Taxonomy" id="4170"/>
    <lineage>
        <taxon>Eukaryota</taxon>
        <taxon>Viridiplantae</taxon>
        <taxon>Streptophyta</taxon>
        <taxon>Embryophyta</taxon>
        <taxon>Tracheophyta</taxon>
        <taxon>Spermatophyta</taxon>
        <taxon>Magnoliopsida</taxon>
        <taxon>eudicotyledons</taxon>
        <taxon>Gunneridae</taxon>
        <taxon>Pentapetalae</taxon>
        <taxon>asterids</taxon>
        <taxon>lamiids</taxon>
        <taxon>Lamiales</taxon>
        <taxon>Orobanchaceae</taxon>
        <taxon>Buchnereae</taxon>
        <taxon>Striga</taxon>
    </lineage>
</organism>
<dbReference type="AlphaFoldDB" id="A0A5A7R7S5"/>
<dbReference type="OrthoDB" id="1740937at2759"/>
<name>A0A5A7R7S5_STRAF</name>
<dbReference type="SUPFAM" id="SSF50249">
    <property type="entry name" value="Nucleic acid-binding proteins"/>
    <property type="match status" value="1"/>
</dbReference>